<evidence type="ECO:0000313" key="3">
    <source>
        <dbReference type="Proteomes" id="UP000644167"/>
    </source>
</evidence>
<gene>
    <name evidence="2" type="ORF">JSY38_00370</name>
</gene>
<feature type="domain" description="Transcription elongation factor GreA/GreB C-terminal" evidence="1">
    <location>
        <begin position="98"/>
        <end position="163"/>
    </location>
</feature>
<keyword evidence="2" id="KW-0251">Elongation factor</keyword>
<dbReference type="InterPro" id="IPR001437">
    <property type="entry name" value="Tscrpt_elong_fac_GreA/B_C"/>
</dbReference>
<reference evidence="2 3" key="1">
    <citation type="submission" date="2021-02" db="EMBL/GenBank/DDBJ databases">
        <title>The genome of Marinomonas foliarum JZW.</title>
        <authorList>
            <person name="Sun M."/>
        </authorList>
    </citation>
    <scope>NUCLEOTIDE SEQUENCE [LARGE SCALE GENOMIC DNA]</scope>
    <source>
        <strain evidence="2 3">JZW</strain>
    </source>
</reference>
<proteinExistence type="predicted"/>
<keyword evidence="2" id="KW-0648">Protein biosynthesis</keyword>
<dbReference type="Pfam" id="PF01272">
    <property type="entry name" value="GreA_GreB"/>
    <property type="match status" value="1"/>
</dbReference>
<name>A0ABX7IQ09_9GAMM</name>
<accession>A0ABX7IQ09</accession>
<evidence type="ECO:0000259" key="1">
    <source>
        <dbReference type="Pfam" id="PF01272"/>
    </source>
</evidence>
<dbReference type="EMBL" id="CP070273">
    <property type="protein sequence ID" value="QRV24039.1"/>
    <property type="molecule type" value="Genomic_DNA"/>
</dbReference>
<evidence type="ECO:0000313" key="2">
    <source>
        <dbReference type="EMBL" id="QRV24039.1"/>
    </source>
</evidence>
<sequence>MDKKKVYQAITDALLQRFETAKWAAKQAHDAATNEESVAENKYDTFGLEASYLAHGQSKRVLECEKDWLFFNKKTFDIFNENDAIELWCLVALKIIDTVNEVEKYFIISPCAGGLTVEINGKSIYLVTISSPVGKALLGKMVGEEVELLQNGKQTAYEITSIS</sequence>
<dbReference type="Gene3D" id="3.10.50.30">
    <property type="entry name" value="Transcription elongation factor, GreA/GreB, C-terminal domain"/>
    <property type="match status" value="1"/>
</dbReference>
<dbReference type="SUPFAM" id="SSF54534">
    <property type="entry name" value="FKBP-like"/>
    <property type="match status" value="1"/>
</dbReference>
<dbReference type="InterPro" id="IPR036953">
    <property type="entry name" value="GreA/GreB_C_sf"/>
</dbReference>
<dbReference type="Proteomes" id="UP000644167">
    <property type="component" value="Chromosome"/>
</dbReference>
<organism evidence="2 3">
    <name type="scientific">Marinomonas foliarum</name>
    <dbReference type="NCBI Taxonomy" id="491950"/>
    <lineage>
        <taxon>Bacteria</taxon>
        <taxon>Pseudomonadati</taxon>
        <taxon>Pseudomonadota</taxon>
        <taxon>Gammaproteobacteria</taxon>
        <taxon>Oceanospirillales</taxon>
        <taxon>Oceanospirillaceae</taxon>
        <taxon>Marinomonas</taxon>
    </lineage>
</organism>
<protein>
    <submittedName>
        <fullName evidence="2">GreA/GreB family elongation factor</fullName>
    </submittedName>
</protein>
<dbReference type="GO" id="GO:0003746">
    <property type="term" value="F:translation elongation factor activity"/>
    <property type="evidence" value="ECO:0007669"/>
    <property type="project" value="UniProtKB-KW"/>
</dbReference>
<dbReference type="RefSeq" id="WP_205114705.1">
    <property type="nucleotide sequence ID" value="NZ_CP070273.1"/>
</dbReference>
<keyword evidence="3" id="KW-1185">Reference proteome</keyword>